<evidence type="ECO:0000256" key="4">
    <source>
        <dbReference type="ARBA" id="ARBA00022827"/>
    </source>
</evidence>
<dbReference type="Proteomes" id="UP000008466">
    <property type="component" value="Chromosome"/>
</dbReference>
<keyword evidence="6" id="KW-0560">Oxidoreductase</keyword>
<dbReference type="InterPro" id="IPR050260">
    <property type="entry name" value="FAD-bd_OxRdtase"/>
</dbReference>
<keyword evidence="4" id="KW-0274">FAD</keyword>
<keyword evidence="7" id="KW-1185">Reference proteome</keyword>
<dbReference type="RefSeq" id="WP_013605808.1">
    <property type="nucleotide sequence ID" value="NC_015152.1"/>
</dbReference>
<evidence type="ECO:0000313" key="7">
    <source>
        <dbReference type="Proteomes" id="UP000008466"/>
    </source>
</evidence>
<dbReference type="Pfam" id="PF07992">
    <property type="entry name" value="Pyr_redox_2"/>
    <property type="match status" value="1"/>
</dbReference>
<dbReference type="OrthoDB" id="9807946at2"/>
<dbReference type="Gene3D" id="3.30.390.30">
    <property type="match status" value="1"/>
</dbReference>
<keyword evidence="3" id="KW-0285">Flavoprotein</keyword>
<comment type="similarity">
    <text evidence="2">Belongs to the FAD-dependent oxidoreductase family.</text>
</comment>
<dbReference type="PANTHER" id="PTHR43429">
    <property type="entry name" value="PYRIDINE NUCLEOTIDE-DISULFIDE OXIDOREDUCTASE DOMAIN-CONTAINING"/>
    <property type="match status" value="1"/>
</dbReference>
<dbReference type="SUPFAM" id="SSF51905">
    <property type="entry name" value="FAD/NAD(P)-binding domain"/>
    <property type="match status" value="2"/>
</dbReference>
<protein>
    <submittedName>
        <fullName evidence="6">Ferredoxin--NAD(+) reductase</fullName>
        <ecNumber evidence="6">1.18.1.3</ecNumber>
    </submittedName>
</protein>
<dbReference type="InterPro" id="IPR016156">
    <property type="entry name" value="FAD/NAD-linked_Rdtase_dimer_sf"/>
</dbReference>
<sequence>MHYVMIGNSIASTACIEAIRTLDRESRITVIGEENHLCYSRPLISYLLQGKTDENRMTYRNQAFYEENKVTVLQGSCAASIDKASKTVALESGMSIAYDKLLLATGSSPFIPPIKGLGEVKNWFTFLTLDEAKRLQSHLRPDSRVLILGAGLIGLKCAEGILDKVHSVSVVDMASRVLPSVLDEQCSLLVREHLQSQGLRFYLGDSIRECTANEALLESGHAIGFDLLVIAVGVRANIKLAKEAGLQTNRGILIDEGGRTSEPDMYAAGDCTEGTEMIGGQKAVLALLPNAYLQGETAGTNMAGGEASFTKAVAMNSLSLCGLHLITVGRYEGESHLIACKNGYKRLFVKDNHLVGCILSGDAIHRAGIYTSILRNQVDLDSLDFDLICEEPLLMAFAKTVRQQHLGGPV</sequence>
<feature type="domain" description="FAD/NAD(P)-binding" evidence="5">
    <location>
        <begin position="2"/>
        <end position="295"/>
    </location>
</feature>
<dbReference type="KEGG" id="sbu:SpiBuddy_0110"/>
<dbReference type="GO" id="GO:0008860">
    <property type="term" value="F:ferredoxin-NAD+ reductase activity"/>
    <property type="evidence" value="ECO:0007669"/>
    <property type="project" value="UniProtKB-EC"/>
</dbReference>
<gene>
    <name evidence="6" type="ordered locus">SpiBuddy_0110</name>
</gene>
<accession>F0RXA5</accession>
<dbReference type="EMBL" id="CP002541">
    <property type="protein sequence ID" value="ADY11955.1"/>
    <property type="molecule type" value="Genomic_DNA"/>
</dbReference>
<dbReference type="eggNOG" id="COG1251">
    <property type="taxonomic scope" value="Bacteria"/>
</dbReference>
<dbReference type="AlphaFoldDB" id="F0RXA5"/>
<dbReference type="HOGENOM" id="CLU_003291_4_4_12"/>
<evidence type="ECO:0000256" key="3">
    <source>
        <dbReference type="ARBA" id="ARBA00022630"/>
    </source>
</evidence>
<proteinExistence type="inferred from homology"/>
<dbReference type="EC" id="1.18.1.3" evidence="6"/>
<evidence type="ECO:0000259" key="5">
    <source>
        <dbReference type="Pfam" id="PF07992"/>
    </source>
</evidence>
<dbReference type="STRING" id="158189.SpiBuddy_0110"/>
<evidence type="ECO:0000313" key="6">
    <source>
        <dbReference type="EMBL" id="ADY11955.1"/>
    </source>
</evidence>
<dbReference type="Gene3D" id="3.50.50.60">
    <property type="entry name" value="FAD/NAD(P)-binding domain"/>
    <property type="match status" value="2"/>
</dbReference>
<name>F0RXA5_SPHGB</name>
<dbReference type="PRINTS" id="PR00368">
    <property type="entry name" value="FADPNR"/>
</dbReference>
<dbReference type="PANTHER" id="PTHR43429:SF3">
    <property type="entry name" value="NITRITE REDUCTASE [NAD(P)H]"/>
    <property type="match status" value="1"/>
</dbReference>
<evidence type="ECO:0000256" key="2">
    <source>
        <dbReference type="ARBA" id="ARBA00006442"/>
    </source>
</evidence>
<evidence type="ECO:0000256" key="1">
    <source>
        <dbReference type="ARBA" id="ARBA00001974"/>
    </source>
</evidence>
<dbReference type="InterPro" id="IPR023753">
    <property type="entry name" value="FAD/NAD-binding_dom"/>
</dbReference>
<organism evidence="6 7">
    <name type="scientific">Sphaerochaeta globosa (strain ATCC BAA-1886 / DSM 22777 / Buddy)</name>
    <name type="common">Spirochaeta sp. (strain Buddy)</name>
    <dbReference type="NCBI Taxonomy" id="158189"/>
    <lineage>
        <taxon>Bacteria</taxon>
        <taxon>Pseudomonadati</taxon>
        <taxon>Spirochaetota</taxon>
        <taxon>Spirochaetia</taxon>
        <taxon>Spirochaetales</taxon>
        <taxon>Sphaerochaetaceae</taxon>
        <taxon>Sphaerochaeta</taxon>
    </lineage>
</organism>
<comment type="cofactor">
    <cofactor evidence="1">
        <name>FAD</name>
        <dbReference type="ChEBI" id="CHEBI:57692"/>
    </cofactor>
</comment>
<dbReference type="InterPro" id="IPR036188">
    <property type="entry name" value="FAD/NAD-bd_sf"/>
</dbReference>
<reference evidence="7" key="1">
    <citation type="submission" date="2011-02" db="EMBL/GenBank/DDBJ databases">
        <title>Complete sequence of Spirochaeta sp. Buddy.</title>
        <authorList>
            <person name="Lucas S."/>
            <person name="Copeland A."/>
            <person name="Lapidus A."/>
            <person name="Cheng J.-F."/>
            <person name="Goodwin L."/>
            <person name="Pitluck S."/>
            <person name="Zeytun A."/>
            <person name="Detter J.C."/>
            <person name="Han C."/>
            <person name="Tapia R."/>
            <person name="Land M."/>
            <person name="Hauser L."/>
            <person name="Kyrpides N."/>
            <person name="Ivanova N."/>
            <person name="Mikhailova N."/>
            <person name="Pagani I."/>
            <person name="Ritalahti K.M."/>
            <person name="Loeffler F.E."/>
            <person name="Woyke T."/>
        </authorList>
    </citation>
    <scope>NUCLEOTIDE SEQUENCE [LARGE SCALE GENOMIC DNA]</scope>
    <source>
        <strain evidence="7">ATCC BAA-1886 / DSM 22777 / Buddy</strain>
    </source>
</reference>